<dbReference type="AlphaFoldDB" id="C9QGU3"/>
<comment type="caution">
    <text evidence="3">The sequence shown here is derived from an EMBL/GenBank/DDBJ whole genome shotgun (WGS) entry which is preliminary data.</text>
</comment>
<evidence type="ECO:0000313" key="2">
    <source>
        <dbReference type="EMBL" id="EEX93869.1"/>
    </source>
</evidence>
<proteinExistence type="predicted"/>
<dbReference type="STRING" id="675816.VIA_001027"/>
<feature type="compositionally biased region" description="Polar residues" evidence="1">
    <location>
        <begin position="40"/>
        <end position="57"/>
    </location>
</feature>
<organism evidence="3 4">
    <name type="scientific">Vibrio orientalis CIP 102891 = ATCC 33934</name>
    <dbReference type="NCBI Taxonomy" id="675816"/>
    <lineage>
        <taxon>Bacteria</taxon>
        <taxon>Pseudomonadati</taxon>
        <taxon>Pseudomonadota</taxon>
        <taxon>Gammaproteobacteria</taxon>
        <taxon>Vibrionales</taxon>
        <taxon>Vibrionaceae</taxon>
        <taxon>Vibrio</taxon>
        <taxon>Vibrio oreintalis group</taxon>
    </lineage>
</organism>
<sequence>MNRKAISIISKLGLAVLLSGCGGGDGDAGGTSGGESSAGNEPSGSQTPAAVSSPALTQPQVEAMASSRLSSASVDTGFSFQTQQHLAINITFDAPQADTQILLFSVGDNELLIEDVTLSKGLNYRTKITVPQTTEAIKIQIDGTREVTLPISGLSVITYHAMS</sequence>
<name>C9QGU3_VIBOR</name>
<reference evidence="3" key="2">
    <citation type="submission" date="2011-08" db="EMBL/GenBank/DDBJ databases">
        <authorList>
            <person name="Hoffman M."/>
            <person name="Strain E.A."/>
            <person name="Brown E."/>
            <person name="Allard M.W."/>
        </authorList>
    </citation>
    <scope>NUCLEOTIDE SEQUENCE</scope>
    <source>
        <strain evidence="3">CIP 102891</strain>
    </source>
</reference>
<accession>C9QGU3</accession>
<dbReference type="EMBL" id="ACZV01000004">
    <property type="protein sequence ID" value="EEX93869.1"/>
    <property type="molecule type" value="Genomic_DNA"/>
</dbReference>
<reference evidence="2 5" key="1">
    <citation type="submission" date="2009-10" db="EMBL/GenBank/DDBJ databases">
        <authorList>
            <consortium name="Los Alamos National Laboratory (LANL)"/>
            <consortium name="National Microbial Pathogen Data Resource (NMPDR)"/>
            <person name="Munk A.C."/>
            <person name="Chertkov O."/>
            <person name="Tapia R."/>
            <person name="Green L."/>
            <person name="Rogers Y."/>
            <person name="Detter J.C."/>
            <person name="Bruce D."/>
            <person name="Brettin T.S."/>
            <person name="Colwell R.R."/>
            <person name="Huq A."/>
            <person name="Grim C.J."/>
            <person name="Hasan N.A."/>
            <person name="Bartels D."/>
            <person name="Vonstein V."/>
        </authorList>
    </citation>
    <scope>NUCLEOTIDE SEQUENCE [LARGE SCALE GENOMIC DNA]</scope>
    <source>
        <strain evidence="2 5">CIP 102891</strain>
    </source>
</reference>
<dbReference type="RefSeq" id="WP_004411537.1">
    <property type="nucleotide sequence ID" value="NZ_ACZV01000004.1"/>
</dbReference>
<feature type="region of interest" description="Disordered" evidence="1">
    <location>
        <begin position="26"/>
        <end position="57"/>
    </location>
</feature>
<dbReference type="Proteomes" id="UP000003515">
    <property type="component" value="Unassembled WGS sequence"/>
</dbReference>
<dbReference type="Proteomes" id="UP000002817">
    <property type="component" value="Unassembled WGS sequence"/>
</dbReference>
<evidence type="ECO:0000313" key="3">
    <source>
        <dbReference type="EMBL" id="EGU48320.1"/>
    </source>
</evidence>
<dbReference type="PATRIC" id="fig|675816.5.peg.2970"/>
<dbReference type="OrthoDB" id="9925448at2"/>
<evidence type="ECO:0000313" key="4">
    <source>
        <dbReference type="Proteomes" id="UP000002817"/>
    </source>
</evidence>
<reference evidence="3 4" key="3">
    <citation type="journal article" date="2012" name="Int. J. Syst. Evol. Microbiol.">
        <title>Vibrio caribbeanicus sp. nov., isolated from the marine sponge Scleritoderma cyanea.</title>
        <authorList>
            <person name="Hoffmann M."/>
            <person name="Monday S.R."/>
            <person name="Allard M.W."/>
            <person name="Strain E.A."/>
            <person name="Whittaker P."/>
            <person name="Naum M."/>
            <person name="McCarthy P.J."/>
            <person name="Lopez J.V."/>
            <person name="Fischer M."/>
            <person name="Brown E.W."/>
        </authorList>
    </citation>
    <scope>NUCLEOTIDE SEQUENCE [LARGE SCALE GENOMIC DNA]</scope>
    <source>
        <strain evidence="3">CIP 102891</strain>
        <strain evidence="4">CIP 102891 / ATCC 33934</strain>
    </source>
</reference>
<evidence type="ECO:0000256" key="1">
    <source>
        <dbReference type="SAM" id="MobiDB-lite"/>
    </source>
</evidence>
<evidence type="ECO:0000313" key="5">
    <source>
        <dbReference type="Proteomes" id="UP000003515"/>
    </source>
</evidence>
<keyword evidence="5" id="KW-1185">Reference proteome</keyword>
<dbReference type="EMBL" id="AFWH01000040">
    <property type="protein sequence ID" value="EGU48320.1"/>
    <property type="molecule type" value="Genomic_DNA"/>
</dbReference>
<protein>
    <submittedName>
        <fullName evidence="3">Uncharacterized protein</fullName>
    </submittedName>
</protein>
<gene>
    <name evidence="2" type="ORF">VIA_001027</name>
    <name evidence="3" type="ORF">VIOR3934_14457</name>
</gene>